<organism evidence="1 2">
    <name type="scientific">Planktothrix paucivesiculata PCC 9631</name>
    <dbReference type="NCBI Taxonomy" id="671071"/>
    <lineage>
        <taxon>Bacteria</taxon>
        <taxon>Bacillati</taxon>
        <taxon>Cyanobacteriota</taxon>
        <taxon>Cyanophyceae</taxon>
        <taxon>Oscillatoriophycideae</taxon>
        <taxon>Oscillatoriales</taxon>
        <taxon>Microcoleaceae</taxon>
        <taxon>Planktothrix</taxon>
    </lineage>
</organism>
<accession>A0A7Z9E1Z5</accession>
<evidence type="ECO:0000313" key="2">
    <source>
        <dbReference type="Proteomes" id="UP000182190"/>
    </source>
</evidence>
<reference evidence="1" key="1">
    <citation type="submission" date="2019-10" db="EMBL/GenBank/DDBJ databases">
        <authorList>
            <consortium name="Genoscope - CEA"/>
            <person name="William W."/>
        </authorList>
    </citation>
    <scope>NUCLEOTIDE SEQUENCE [LARGE SCALE GENOMIC DNA]</scope>
    <source>
        <strain evidence="1">BBR_PRJEB10994</strain>
    </source>
</reference>
<gene>
    <name evidence="1" type="ORF">PL9631_600056</name>
</gene>
<comment type="caution">
    <text evidence="1">The sequence shown here is derived from an EMBL/GenBank/DDBJ whole genome shotgun (WGS) entry which is preliminary data.</text>
</comment>
<dbReference type="EMBL" id="CZCS02000202">
    <property type="protein sequence ID" value="VXD21985.1"/>
    <property type="molecule type" value="Genomic_DNA"/>
</dbReference>
<proteinExistence type="predicted"/>
<keyword evidence="2" id="KW-1185">Reference proteome</keyword>
<dbReference type="Proteomes" id="UP000182190">
    <property type="component" value="Unassembled WGS sequence"/>
</dbReference>
<protein>
    <submittedName>
        <fullName evidence="1">Uncharacterized protein</fullName>
    </submittedName>
</protein>
<sequence>MCIQNSHHIIKTNPGADKLNNREWAMGNMGLWAGLFHI</sequence>
<evidence type="ECO:0000313" key="1">
    <source>
        <dbReference type="EMBL" id="VXD21985.1"/>
    </source>
</evidence>
<name>A0A7Z9E1Z5_9CYAN</name>
<dbReference type="AlphaFoldDB" id="A0A7Z9E1Z5"/>